<sequence>MSSPSSPPYSEVSFTINDLPPEILAKIFHAHMFHTDKSDAAVTNGDDDEIWFPVFIPHPPFAPLLFSRVCSYWRNVSISTPVLWSAIAIRCAFNLQTVSLWLERSQHCPLTLLVDLDDEPRRKATSEFSPTVIQRLLETLYKTIPRWKRVSLHLPKATYIQNALFALIPEEGKSPAILLEYLHFSSKTPRLELDPDILSPQSLARLSSFPHRTLTHLRWPGNNCVTMPNTSLVANLATSFWANLQQMSFTFVALEHLLTFLKSCPRLNVINVRSLLAHYDVHVPSKIVADNLHVLRIAILHGELSKLTKNLATPRLKGLDIGFPFNHGDSFILQEFLDGSGCKLEHLCIGCSRSGPDAEIQTMLHLPTFAKIPNLSMQLSSLSPKFMKKFKEEWAVHKPTAYIRHAESSNNNDYRLGWGTSLNAIPSTLATHPNYPLIVYNPRPRARKP</sequence>
<dbReference type="EMBL" id="NHTK01001066">
    <property type="protein sequence ID" value="PPR03430.1"/>
    <property type="molecule type" value="Genomic_DNA"/>
</dbReference>
<name>A0A409YK70_9AGAR</name>
<dbReference type="OrthoDB" id="3365698at2759"/>
<comment type="caution">
    <text evidence="1">The sequence shown here is derived from an EMBL/GenBank/DDBJ whole genome shotgun (WGS) entry which is preliminary data.</text>
</comment>
<dbReference type="InParanoid" id="A0A409YK70"/>
<dbReference type="Proteomes" id="UP000284842">
    <property type="component" value="Unassembled WGS sequence"/>
</dbReference>
<organism evidence="1 2">
    <name type="scientific">Panaeolus cyanescens</name>
    <dbReference type="NCBI Taxonomy" id="181874"/>
    <lineage>
        <taxon>Eukaryota</taxon>
        <taxon>Fungi</taxon>
        <taxon>Dikarya</taxon>
        <taxon>Basidiomycota</taxon>
        <taxon>Agaricomycotina</taxon>
        <taxon>Agaricomycetes</taxon>
        <taxon>Agaricomycetidae</taxon>
        <taxon>Agaricales</taxon>
        <taxon>Agaricineae</taxon>
        <taxon>Galeropsidaceae</taxon>
        <taxon>Panaeolus</taxon>
    </lineage>
</organism>
<dbReference type="Gene3D" id="1.20.1280.50">
    <property type="match status" value="1"/>
</dbReference>
<protein>
    <submittedName>
        <fullName evidence="1">Uncharacterized protein</fullName>
    </submittedName>
</protein>
<accession>A0A409YK70</accession>
<reference evidence="1 2" key="1">
    <citation type="journal article" date="2018" name="Evol. Lett.">
        <title>Horizontal gene cluster transfer increased hallucinogenic mushroom diversity.</title>
        <authorList>
            <person name="Reynolds H.T."/>
            <person name="Vijayakumar V."/>
            <person name="Gluck-Thaler E."/>
            <person name="Korotkin H.B."/>
            <person name="Matheny P.B."/>
            <person name="Slot J.C."/>
        </authorList>
    </citation>
    <scope>NUCLEOTIDE SEQUENCE [LARGE SCALE GENOMIC DNA]</scope>
    <source>
        <strain evidence="1 2">2629</strain>
    </source>
</reference>
<proteinExistence type="predicted"/>
<evidence type="ECO:0000313" key="1">
    <source>
        <dbReference type="EMBL" id="PPR03430.1"/>
    </source>
</evidence>
<evidence type="ECO:0000313" key="2">
    <source>
        <dbReference type="Proteomes" id="UP000284842"/>
    </source>
</evidence>
<gene>
    <name evidence="1" type="ORF">CVT24_012699</name>
</gene>
<dbReference type="STRING" id="181874.A0A409YK70"/>
<keyword evidence="2" id="KW-1185">Reference proteome</keyword>
<dbReference type="AlphaFoldDB" id="A0A409YK70"/>